<keyword evidence="3" id="KW-1185">Reference proteome</keyword>
<dbReference type="InterPro" id="IPR056789">
    <property type="entry name" value="LRR_R13L1-DRL21"/>
</dbReference>
<gene>
    <name evidence="2" type="ORF">V6N11_049023</name>
</gene>
<comment type="caution">
    <text evidence="2">The sequence shown here is derived from an EMBL/GenBank/DDBJ whole genome shotgun (WGS) entry which is preliminary data.</text>
</comment>
<evidence type="ECO:0000259" key="1">
    <source>
        <dbReference type="Pfam" id="PF25019"/>
    </source>
</evidence>
<evidence type="ECO:0000313" key="2">
    <source>
        <dbReference type="EMBL" id="KAK8992964.1"/>
    </source>
</evidence>
<sequence>MKNPIEAMETSVAAEKMFIYTTKDFTACDFGVLQLALYLLETLRLQKCRLEKLPVGINNLVNLRHLYISDGRHVPGEIGCLTSLQTLPVFKVGTERGRRIGELGFLVELGGELVIYDLHNVRDKEEARGARLREKKKLHKLRYRWGFWRQGCRKDEEVLEGLEPHSNLKSLTIDYYKGECYPPWLVHKASGEPSASFQPMNLVELKLFRCENVKNLPSLGEYPCLKFLEIEGLNSVKCIGNEFYMNGCDENKPIILFPALEIFTLKNMPQVKEWLEVEPTVPAFPLLKVLKIIECHNLNSVPRMSKFSSLEKLEIAECSQLGWIGDEPLSSSLNKLKRGNWKNSRSIFHGCYMNGRRRNYTL</sequence>
<dbReference type="SUPFAM" id="SSF52058">
    <property type="entry name" value="L domain-like"/>
    <property type="match status" value="1"/>
</dbReference>
<dbReference type="PANTHER" id="PTHR47186:SF18">
    <property type="entry name" value="RX N-TERMINAL DOMAIN-CONTAINING PROTEIN"/>
    <property type="match status" value="1"/>
</dbReference>
<dbReference type="Proteomes" id="UP001396334">
    <property type="component" value="Unassembled WGS sequence"/>
</dbReference>
<organism evidence="2 3">
    <name type="scientific">Hibiscus sabdariffa</name>
    <name type="common">roselle</name>
    <dbReference type="NCBI Taxonomy" id="183260"/>
    <lineage>
        <taxon>Eukaryota</taxon>
        <taxon>Viridiplantae</taxon>
        <taxon>Streptophyta</taxon>
        <taxon>Embryophyta</taxon>
        <taxon>Tracheophyta</taxon>
        <taxon>Spermatophyta</taxon>
        <taxon>Magnoliopsida</taxon>
        <taxon>eudicotyledons</taxon>
        <taxon>Gunneridae</taxon>
        <taxon>Pentapetalae</taxon>
        <taxon>rosids</taxon>
        <taxon>malvids</taxon>
        <taxon>Malvales</taxon>
        <taxon>Malvaceae</taxon>
        <taxon>Malvoideae</taxon>
        <taxon>Hibiscus</taxon>
    </lineage>
</organism>
<evidence type="ECO:0000313" key="3">
    <source>
        <dbReference type="Proteomes" id="UP001396334"/>
    </source>
</evidence>
<reference evidence="2 3" key="1">
    <citation type="journal article" date="2024" name="G3 (Bethesda)">
        <title>Genome assembly of Hibiscus sabdariffa L. provides insights into metabolisms of medicinal natural products.</title>
        <authorList>
            <person name="Kim T."/>
        </authorList>
    </citation>
    <scope>NUCLEOTIDE SEQUENCE [LARGE SCALE GENOMIC DNA]</scope>
    <source>
        <strain evidence="2">TK-2024</strain>
        <tissue evidence="2">Old leaves</tissue>
    </source>
</reference>
<protein>
    <recommendedName>
        <fullName evidence="1">R13L1/DRL21-like LRR repeat region domain-containing protein</fullName>
    </recommendedName>
</protein>
<dbReference type="Gene3D" id="3.80.10.10">
    <property type="entry name" value="Ribonuclease Inhibitor"/>
    <property type="match status" value="1"/>
</dbReference>
<dbReference type="EMBL" id="JBBPBN010000050">
    <property type="protein sequence ID" value="KAK8992964.1"/>
    <property type="molecule type" value="Genomic_DNA"/>
</dbReference>
<feature type="domain" description="R13L1/DRL21-like LRR repeat region" evidence="1">
    <location>
        <begin position="100"/>
        <end position="232"/>
    </location>
</feature>
<dbReference type="Pfam" id="PF25019">
    <property type="entry name" value="LRR_R13L1-DRL21"/>
    <property type="match status" value="1"/>
</dbReference>
<dbReference type="PANTHER" id="PTHR47186">
    <property type="entry name" value="LEUCINE-RICH REPEAT-CONTAINING PROTEIN 57"/>
    <property type="match status" value="1"/>
</dbReference>
<accession>A0ABR2PWZ3</accession>
<name>A0ABR2PWZ3_9ROSI</name>
<dbReference type="InterPro" id="IPR032675">
    <property type="entry name" value="LRR_dom_sf"/>
</dbReference>
<proteinExistence type="predicted"/>